<reference evidence="2" key="1">
    <citation type="journal article" date="2014" name="Front. Microbiol.">
        <title>High frequency of phylogenetically diverse reductive dehalogenase-homologous genes in deep subseafloor sedimentary metagenomes.</title>
        <authorList>
            <person name="Kawai M."/>
            <person name="Futagami T."/>
            <person name="Toyoda A."/>
            <person name="Takaki Y."/>
            <person name="Nishi S."/>
            <person name="Hori S."/>
            <person name="Arai W."/>
            <person name="Tsubouchi T."/>
            <person name="Morono Y."/>
            <person name="Uchiyama I."/>
            <person name="Ito T."/>
            <person name="Fujiyama A."/>
            <person name="Inagaki F."/>
            <person name="Takami H."/>
        </authorList>
    </citation>
    <scope>NUCLEOTIDE SEQUENCE</scope>
    <source>
        <strain evidence="2">Expedition CK06-06</strain>
    </source>
</reference>
<feature type="region of interest" description="Disordered" evidence="1">
    <location>
        <begin position="1"/>
        <end position="24"/>
    </location>
</feature>
<gene>
    <name evidence="2" type="ORF">S01H4_65539</name>
</gene>
<dbReference type="EMBL" id="BART01040148">
    <property type="protein sequence ID" value="GAH26529.1"/>
    <property type="molecule type" value="Genomic_DNA"/>
</dbReference>
<accession>X1FAX6</accession>
<sequence length="44" mass="4569">MDEGAGVSVDDSSGEGNDGTLIADTSWSTWGLGDNLVGYWNFDG</sequence>
<comment type="caution">
    <text evidence="2">The sequence shown here is derived from an EMBL/GenBank/DDBJ whole genome shotgun (WGS) entry which is preliminary data.</text>
</comment>
<protein>
    <submittedName>
        <fullName evidence="2">Uncharacterized protein</fullName>
    </submittedName>
</protein>
<proteinExistence type="predicted"/>
<organism evidence="2">
    <name type="scientific">marine sediment metagenome</name>
    <dbReference type="NCBI Taxonomy" id="412755"/>
    <lineage>
        <taxon>unclassified sequences</taxon>
        <taxon>metagenomes</taxon>
        <taxon>ecological metagenomes</taxon>
    </lineage>
</organism>
<dbReference type="AlphaFoldDB" id="X1FAX6"/>
<name>X1FAX6_9ZZZZ</name>
<feature type="non-terminal residue" evidence="2">
    <location>
        <position position="44"/>
    </location>
</feature>
<evidence type="ECO:0000313" key="2">
    <source>
        <dbReference type="EMBL" id="GAH26529.1"/>
    </source>
</evidence>
<evidence type="ECO:0000256" key="1">
    <source>
        <dbReference type="SAM" id="MobiDB-lite"/>
    </source>
</evidence>